<dbReference type="Gene3D" id="3.20.20.100">
    <property type="entry name" value="NADP-dependent oxidoreductase domain"/>
    <property type="match status" value="1"/>
</dbReference>
<evidence type="ECO:0000313" key="7">
    <source>
        <dbReference type="EMBL" id="KZF21391.1"/>
    </source>
</evidence>
<dbReference type="InterPro" id="IPR023210">
    <property type="entry name" value="NADP_OxRdtase_dom"/>
</dbReference>
<dbReference type="OMA" id="MVNQIFL"/>
<dbReference type="RefSeq" id="XP_018186946.1">
    <property type="nucleotide sequence ID" value="XM_018333039.1"/>
</dbReference>
<dbReference type="InParanoid" id="A0A165FUC5"/>
<evidence type="ECO:0000256" key="3">
    <source>
        <dbReference type="PIRSR" id="PIRSR000097-1"/>
    </source>
</evidence>
<protein>
    <submittedName>
        <fullName evidence="7">Glycerol dehydrogenase</fullName>
    </submittedName>
</protein>
<keyword evidence="2" id="KW-0560">Oxidoreductase</keyword>
<dbReference type="InterPro" id="IPR018170">
    <property type="entry name" value="Aldo/ket_reductase_CS"/>
</dbReference>
<dbReference type="InterPro" id="IPR036812">
    <property type="entry name" value="NAD(P)_OxRdtase_dom_sf"/>
</dbReference>
<dbReference type="PROSITE" id="PS00063">
    <property type="entry name" value="ALDOKETO_REDUCTASE_3"/>
    <property type="match status" value="1"/>
</dbReference>
<dbReference type="EMBL" id="KV407461">
    <property type="protein sequence ID" value="KZF21391.1"/>
    <property type="molecule type" value="Genomic_DNA"/>
</dbReference>
<accession>A0A165FUC5</accession>
<dbReference type="Pfam" id="PF00248">
    <property type="entry name" value="Aldo_ket_red"/>
    <property type="match status" value="1"/>
</dbReference>
<feature type="binding site" evidence="4">
    <location>
        <position position="114"/>
    </location>
    <ligand>
        <name>substrate</name>
    </ligand>
</feature>
<dbReference type="FunCoup" id="A0A165FUC5">
    <property type="interactions" value="466"/>
</dbReference>
<reference evidence="7 8" key="1">
    <citation type="journal article" date="2016" name="Fungal Biol.">
        <title>The genome of Xylona heveae provides a window into fungal endophytism.</title>
        <authorList>
            <person name="Gazis R."/>
            <person name="Kuo A."/>
            <person name="Riley R."/>
            <person name="LaButti K."/>
            <person name="Lipzen A."/>
            <person name="Lin J."/>
            <person name="Amirebrahimi M."/>
            <person name="Hesse C.N."/>
            <person name="Spatafora J.W."/>
            <person name="Henrissat B."/>
            <person name="Hainaut M."/>
            <person name="Grigoriev I.V."/>
            <person name="Hibbett D.S."/>
        </authorList>
    </citation>
    <scope>NUCLEOTIDE SEQUENCE [LARGE SCALE GENOMIC DNA]</scope>
    <source>
        <strain evidence="7 8">TC161</strain>
    </source>
</reference>
<dbReference type="InterPro" id="IPR020471">
    <property type="entry name" value="AKR"/>
</dbReference>
<feature type="active site" description="Proton donor" evidence="3">
    <location>
        <position position="54"/>
    </location>
</feature>
<dbReference type="FunFam" id="3.20.20.100:FF:000007">
    <property type="entry name" value="NAD(P)H-dependent D-xylose reductase xyl1"/>
    <property type="match status" value="1"/>
</dbReference>
<evidence type="ECO:0000256" key="4">
    <source>
        <dbReference type="PIRSR" id="PIRSR000097-2"/>
    </source>
</evidence>
<dbReference type="OrthoDB" id="416253at2759"/>
<sequence length="310" mass="34398">MPSVSSTTTFQLNTKAQIPAVGLGTWQSGPGEVKNAVYHALKVGYRHIDCAYVYGNETEVGQGLEQAFKEGIVKREDIFITTKLWCTFHRRPEENLNESLKRLGLDYVDLYLMHWPCPMNANGNDPMFPKLPDGSRDLDKSWSHIQTWKLLEKLLETGKTKAIGVSNYSVKFLEELLSQVSVVPAANQIENHPYLPQQDVLDYCAAKGIVVTAYSPLGSTGCPLFEEEGVHKVAAKHNVSPGTVLISYQVNRGVVVIPKSVTPSRIEQNYNIISLDDEDLAALASISKTKGVTRYIKPSFGVNFGWPDVQ</sequence>
<name>A0A165FUC5_XYLHT</name>
<comment type="similarity">
    <text evidence="1">Belongs to the aldo/keto reductase family.</text>
</comment>
<proteinExistence type="inferred from homology"/>
<dbReference type="PIRSF" id="PIRSF000097">
    <property type="entry name" value="AKR"/>
    <property type="match status" value="1"/>
</dbReference>
<dbReference type="PANTHER" id="PTHR11732">
    <property type="entry name" value="ALDO/KETO REDUCTASE"/>
    <property type="match status" value="1"/>
</dbReference>
<keyword evidence="8" id="KW-1185">Reference proteome</keyword>
<dbReference type="GeneID" id="28898176"/>
<feature type="site" description="Lowers pKa of active site Tyr" evidence="5">
    <location>
        <position position="83"/>
    </location>
</feature>
<dbReference type="PRINTS" id="PR00069">
    <property type="entry name" value="ALDKETRDTASE"/>
</dbReference>
<evidence type="ECO:0000256" key="1">
    <source>
        <dbReference type="ARBA" id="ARBA00007905"/>
    </source>
</evidence>
<evidence type="ECO:0000256" key="2">
    <source>
        <dbReference type="ARBA" id="ARBA00023002"/>
    </source>
</evidence>
<gene>
    <name evidence="7" type="ORF">L228DRAFT_249203</name>
</gene>
<dbReference type="PROSITE" id="PS00062">
    <property type="entry name" value="ALDOKETO_REDUCTASE_2"/>
    <property type="match status" value="1"/>
</dbReference>
<dbReference type="Proteomes" id="UP000076632">
    <property type="component" value="Unassembled WGS sequence"/>
</dbReference>
<organism evidence="7 8">
    <name type="scientific">Xylona heveae (strain CBS 132557 / TC161)</name>
    <dbReference type="NCBI Taxonomy" id="1328760"/>
    <lineage>
        <taxon>Eukaryota</taxon>
        <taxon>Fungi</taxon>
        <taxon>Dikarya</taxon>
        <taxon>Ascomycota</taxon>
        <taxon>Pezizomycotina</taxon>
        <taxon>Xylonomycetes</taxon>
        <taxon>Xylonales</taxon>
        <taxon>Xylonaceae</taxon>
        <taxon>Xylona</taxon>
    </lineage>
</organism>
<evidence type="ECO:0000259" key="6">
    <source>
        <dbReference type="Pfam" id="PF00248"/>
    </source>
</evidence>
<dbReference type="AlphaFoldDB" id="A0A165FUC5"/>
<dbReference type="GO" id="GO:0016491">
    <property type="term" value="F:oxidoreductase activity"/>
    <property type="evidence" value="ECO:0007669"/>
    <property type="project" value="UniProtKB-KW"/>
</dbReference>
<dbReference type="PROSITE" id="PS00798">
    <property type="entry name" value="ALDOKETO_REDUCTASE_1"/>
    <property type="match status" value="1"/>
</dbReference>
<dbReference type="SUPFAM" id="SSF51430">
    <property type="entry name" value="NAD(P)-linked oxidoreductase"/>
    <property type="match status" value="1"/>
</dbReference>
<dbReference type="STRING" id="1328760.A0A165FUC5"/>
<feature type="domain" description="NADP-dependent oxidoreductase" evidence="6">
    <location>
        <begin position="21"/>
        <end position="287"/>
    </location>
</feature>
<evidence type="ECO:0000256" key="5">
    <source>
        <dbReference type="PIRSR" id="PIRSR000097-3"/>
    </source>
</evidence>
<evidence type="ECO:0000313" key="8">
    <source>
        <dbReference type="Proteomes" id="UP000076632"/>
    </source>
</evidence>